<name>A0A5C7HRD0_9ROSI</name>
<dbReference type="GO" id="GO:0016020">
    <property type="term" value="C:membrane"/>
    <property type="evidence" value="ECO:0007669"/>
    <property type="project" value="UniProtKB-SubCell"/>
</dbReference>
<evidence type="ECO:0000256" key="8">
    <source>
        <dbReference type="ARBA" id="ARBA00022840"/>
    </source>
</evidence>
<dbReference type="PANTHER" id="PTHR34590:SF12">
    <property type="entry name" value="CARBOHYDRATE-BINDING PROTEIN OF THE ER PROTEIN"/>
    <property type="match status" value="1"/>
</dbReference>
<dbReference type="Gene3D" id="2.60.120.430">
    <property type="entry name" value="Galactose-binding lectin"/>
    <property type="match status" value="2"/>
</dbReference>
<keyword evidence="9 13" id="KW-1133">Transmembrane helix</keyword>
<evidence type="ECO:0000256" key="4">
    <source>
        <dbReference type="ARBA" id="ARBA00022692"/>
    </source>
</evidence>
<keyword evidence="10 13" id="KW-0472">Membrane</keyword>
<dbReference type="PROSITE" id="PS50011">
    <property type="entry name" value="PROTEIN_KINASE_DOM"/>
    <property type="match status" value="1"/>
</dbReference>
<dbReference type="GO" id="GO:0005524">
    <property type="term" value="F:ATP binding"/>
    <property type="evidence" value="ECO:0007669"/>
    <property type="project" value="UniProtKB-UniRule"/>
</dbReference>
<evidence type="ECO:0000256" key="13">
    <source>
        <dbReference type="SAM" id="Phobius"/>
    </source>
</evidence>
<gene>
    <name evidence="16" type="ORF">EZV62_013931</name>
</gene>
<keyword evidence="7" id="KW-0418">Kinase</keyword>
<feature type="transmembrane region" description="Helical" evidence="13">
    <location>
        <begin position="407"/>
        <end position="431"/>
    </location>
</feature>
<comment type="caution">
    <text evidence="16">The sequence shown here is derived from an EMBL/GenBank/DDBJ whole genome shotgun (WGS) entry which is preliminary data.</text>
</comment>
<sequence>MKSVLLPLVFLFQFSSVLLISSAYTLPDKYFINCGSDTDIKSVDRVFTGDLNSGSVSFTKQRSSPVRDSNQVAGKTETIYQTARVFRQNSSYEFQITNTSTTYLVRLHFFAFPSTINLSTAVFDVSTSEFSLLRNFTFRNSTNAPITKEFLFNITSGKFDIYFVPQVSSFAFVNAIEVFPAPESFIPATALHITSSGSNGNYYKEIFSKVLYTIHRINVGGLTLTEDNDTLWRNWVPDDSYLFNTNTAKNGTYSGKLNYMGRVNKYTAPDFVYRTSKQMNIVDGSQSNNFNITWNFSVSKNTSHFIRIHFCDTVSPSLKVLTFNLFIADKFRKHIDTYDEGNYLSAAPFYFDFVVDSDDSGILNISVGPNATSDWKTAFLNGLEIMEIMEKSVSEAPVINNGTKKGLVLVVVVSVLGGLVFIGVLAVFIFFGLKKYRKTNPGEPLDSWSALPVFGGGSTHSRVTEKSVNGSNSLNLGLKVPFGEIQFATKNFDSKLVIGKGGFGTVYKGIFRNGVKVAVKRSQPGSGQGLSEFQTEIMVLSKIHNRHLVSLIGYCDERSEMILVYEFMEKGTLKDHLYDSKFPCLPAIDPLLPRDQVNLADWGKLCKNKGCLEDIVDPLIKDQINPNSLKKFAETFEKCLQEDSSDRPTMGDVLWDLEYALQLQQSPTKREPHEDSTTDASDVLTLPNVRRVPSLSESIVVEDSVLNSDSLNISESEVFSQLRIANAR</sequence>
<dbReference type="FunFam" id="3.30.200.20:FF:000039">
    <property type="entry name" value="receptor-like protein kinase FERONIA"/>
    <property type="match status" value="1"/>
</dbReference>
<comment type="subcellular location">
    <subcellularLocation>
        <location evidence="1">Membrane</location>
        <topology evidence="1">Single-pass type I membrane protein</topology>
    </subcellularLocation>
</comment>
<organism evidence="16 17">
    <name type="scientific">Acer yangbiense</name>
    <dbReference type="NCBI Taxonomy" id="1000413"/>
    <lineage>
        <taxon>Eukaryota</taxon>
        <taxon>Viridiplantae</taxon>
        <taxon>Streptophyta</taxon>
        <taxon>Embryophyta</taxon>
        <taxon>Tracheophyta</taxon>
        <taxon>Spermatophyta</taxon>
        <taxon>Magnoliopsida</taxon>
        <taxon>eudicotyledons</taxon>
        <taxon>Gunneridae</taxon>
        <taxon>Pentapetalae</taxon>
        <taxon>rosids</taxon>
        <taxon>malvids</taxon>
        <taxon>Sapindales</taxon>
        <taxon>Sapindaceae</taxon>
        <taxon>Hippocastanoideae</taxon>
        <taxon>Acereae</taxon>
        <taxon>Acer</taxon>
    </lineage>
</organism>
<dbReference type="InterPro" id="IPR001245">
    <property type="entry name" value="Ser-Thr/Tyr_kinase_cat_dom"/>
</dbReference>
<dbReference type="SUPFAM" id="SSF56112">
    <property type="entry name" value="Protein kinase-like (PK-like)"/>
    <property type="match status" value="2"/>
</dbReference>
<dbReference type="PANTHER" id="PTHR34590">
    <property type="entry name" value="OS03G0124300 PROTEIN-RELATED"/>
    <property type="match status" value="1"/>
</dbReference>
<evidence type="ECO:0000256" key="6">
    <source>
        <dbReference type="ARBA" id="ARBA00022741"/>
    </source>
</evidence>
<keyword evidence="3" id="KW-0808">Transferase</keyword>
<feature type="domain" description="Protein kinase" evidence="15">
    <location>
        <begin position="492"/>
        <end position="728"/>
    </location>
</feature>
<dbReference type="AlphaFoldDB" id="A0A5C7HRD0"/>
<dbReference type="GO" id="GO:0004674">
    <property type="term" value="F:protein serine/threonine kinase activity"/>
    <property type="evidence" value="ECO:0007669"/>
    <property type="project" value="UniProtKB-KW"/>
</dbReference>
<evidence type="ECO:0000256" key="1">
    <source>
        <dbReference type="ARBA" id="ARBA00004479"/>
    </source>
</evidence>
<dbReference type="Gene3D" id="1.10.510.10">
    <property type="entry name" value="Transferase(Phosphotransferase) domain 1"/>
    <property type="match status" value="1"/>
</dbReference>
<evidence type="ECO:0000256" key="3">
    <source>
        <dbReference type="ARBA" id="ARBA00022679"/>
    </source>
</evidence>
<keyword evidence="6 12" id="KW-0547">Nucleotide-binding</keyword>
<dbReference type="InterPro" id="IPR011009">
    <property type="entry name" value="Kinase-like_dom_sf"/>
</dbReference>
<evidence type="ECO:0000256" key="7">
    <source>
        <dbReference type="ARBA" id="ARBA00022777"/>
    </source>
</evidence>
<keyword evidence="11" id="KW-0325">Glycoprotein</keyword>
<dbReference type="InterPro" id="IPR017441">
    <property type="entry name" value="Protein_kinase_ATP_BS"/>
</dbReference>
<evidence type="ECO:0000256" key="5">
    <source>
        <dbReference type="ARBA" id="ARBA00022729"/>
    </source>
</evidence>
<feature type="binding site" evidence="12">
    <location>
        <position position="520"/>
    </location>
    <ligand>
        <name>ATP</name>
        <dbReference type="ChEBI" id="CHEBI:30616"/>
    </ligand>
</feature>
<evidence type="ECO:0000256" key="9">
    <source>
        <dbReference type="ARBA" id="ARBA00022989"/>
    </source>
</evidence>
<dbReference type="OrthoDB" id="1928639at2759"/>
<evidence type="ECO:0000256" key="10">
    <source>
        <dbReference type="ARBA" id="ARBA00023136"/>
    </source>
</evidence>
<feature type="signal peptide" evidence="14">
    <location>
        <begin position="1"/>
        <end position="19"/>
    </location>
</feature>
<keyword evidence="5 14" id="KW-0732">Signal</keyword>
<proteinExistence type="predicted"/>
<keyword evidence="17" id="KW-1185">Reference proteome</keyword>
<keyword evidence="4 13" id="KW-0812">Transmembrane</keyword>
<dbReference type="Pfam" id="PF07714">
    <property type="entry name" value="PK_Tyr_Ser-Thr"/>
    <property type="match status" value="1"/>
</dbReference>
<protein>
    <recommendedName>
        <fullName evidence="15">Protein kinase domain-containing protein</fullName>
    </recommendedName>
</protein>
<dbReference type="InterPro" id="IPR000719">
    <property type="entry name" value="Prot_kinase_dom"/>
</dbReference>
<dbReference type="Pfam" id="PF12819">
    <property type="entry name" value="Malectin_like"/>
    <property type="match status" value="1"/>
</dbReference>
<evidence type="ECO:0000259" key="15">
    <source>
        <dbReference type="PROSITE" id="PS50011"/>
    </source>
</evidence>
<dbReference type="InterPro" id="IPR024788">
    <property type="entry name" value="Malectin-like_Carb-bd_dom"/>
</dbReference>
<dbReference type="FunFam" id="2.60.120.430:FF:000013">
    <property type="entry name" value="Putative receptor-like protein kinase"/>
    <property type="match status" value="1"/>
</dbReference>
<keyword evidence="8 12" id="KW-0067">ATP-binding</keyword>
<evidence type="ECO:0000256" key="12">
    <source>
        <dbReference type="PROSITE-ProRule" id="PRU10141"/>
    </source>
</evidence>
<dbReference type="Proteomes" id="UP000323000">
    <property type="component" value="Chromosome 6"/>
</dbReference>
<evidence type="ECO:0000256" key="14">
    <source>
        <dbReference type="SAM" id="SignalP"/>
    </source>
</evidence>
<dbReference type="EMBL" id="VAHF01000006">
    <property type="protein sequence ID" value="TXG59358.1"/>
    <property type="molecule type" value="Genomic_DNA"/>
</dbReference>
<evidence type="ECO:0000256" key="11">
    <source>
        <dbReference type="ARBA" id="ARBA00023180"/>
    </source>
</evidence>
<reference evidence="17" key="1">
    <citation type="journal article" date="2019" name="Gigascience">
        <title>De novo genome assembly of the endangered Acer yangbiense, a plant species with extremely small populations endemic to Yunnan Province, China.</title>
        <authorList>
            <person name="Yang J."/>
            <person name="Wariss H.M."/>
            <person name="Tao L."/>
            <person name="Zhang R."/>
            <person name="Yun Q."/>
            <person name="Hollingsworth P."/>
            <person name="Dao Z."/>
            <person name="Luo G."/>
            <person name="Guo H."/>
            <person name="Ma Y."/>
            <person name="Sun W."/>
        </authorList>
    </citation>
    <scope>NUCLEOTIDE SEQUENCE [LARGE SCALE GENOMIC DNA]</scope>
    <source>
        <strain evidence="17">cv. Malutang</strain>
    </source>
</reference>
<accession>A0A5C7HRD0</accession>
<dbReference type="FunFam" id="2.60.120.430:FF:000005">
    <property type="entry name" value="Putative receptor-like protein kinase"/>
    <property type="match status" value="1"/>
</dbReference>
<dbReference type="GO" id="GO:0004714">
    <property type="term" value="F:transmembrane receptor protein tyrosine kinase activity"/>
    <property type="evidence" value="ECO:0007669"/>
    <property type="project" value="InterPro"/>
</dbReference>
<dbReference type="InterPro" id="IPR045272">
    <property type="entry name" value="ANXUR1/2-like"/>
</dbReference>
<keyword evidence="2" id="KW-0723">Serine/threonine-protein kinase</keyword>
<evidence type="ECO:0000256" key="2">
    <source>
        <dbReference type="ARBA" id="ARBA00022527"/>
    </source>
</evidence>
<evidence type="ECO:0000313" key="16">
    <source>
        <dbReference type="EMBL" id="TXG59358.1"/>
    </source>
</evidence>
<evidence type="ECO:0000313" key="17">
    <source>
        <dbReference type="Proteomes" id="UP000323000"/>
    </source>
</evidence>
<dbReference type="Gene3D" id="3.30.200.20">
    <property type="entry name" value="Phosphorylase Kinase, domain 1"/>
    <property type="match status" value="1"/>
</dbReference>
<feature type="chain" id="PRO_5022712994" description="Protein kinase domain-containing protein" evidence="14">
    <location>
        <begin position="20"/>
        <end position="728"/>
    </location>
</feature>
<dbReference type="PROSITE" id="PS00107">
    <property type="entry name" value="PROTEIN_KINASE_ATP"/>
    <property type="match status" value="1"/>
</dbReference>